<dbReference type="GO" id="GO:0071424">
    <property type="term" value="F:rRNA (cytosine-N4-)-methyltransferase activity"/>
    <property type="evidence" value="ECO:0007669"/>
    <property type="project" value="UniProtKB-UniRule"/>
</dbReference>
<keyword evidence="3 6" id="KW-0489">Methyltransferase</keyword>
<comment type="similarity">
    <text evidence="1 6">Belongs to the methyltransferase superfamily. RsmH family.</text>
</comment>
<dbReference type="PANTHER" id="PTHR11265:SF0">
    <property type="entry name" value="12S RRNA N4-METHYLCYTIDINE METHYLTRANSFERASE"/>
    <property type="match status" value="1"/>
</dbReference>
<evidence type="ECO:0000256" key="5">
    <source>
        <dbReference type="ARBA" id="ARBA00022691"/>
    </source>
</evidence>
<dbReference type="PIRSF" id="PIRSF004486">
    <property type="entry name" value="MraW"/>
    <property type="match status" value="1"/>
</dbReference>
<sequence>MTSLSPQSSSPHDPVLLGKLIQSLSITPGSEIVDGTFGAGGYSRAFLAAGARVYAFDRDPAAIATGAELAGRADGAFRLFSACFSSMQSILEEYGVAQVDNVVLDIGVSSMQLDQAERGFSFREEGPLDMRMSQSGQSAADFLNEADENQIADIIFLYGEERKSRQIARAIVAARPLKTTLDLANIVRKALGHHAGMPKDPSTRTFQAIRIHINQELDELRAAMAAAERILRPGGKLAIVTFHSLEDRLVKQFMKQRSTTKMAVSRHIPITQNNGPLPTFTNLSKAIKPDEEELARNPRSRSAILRVAERTENPAWPFGEFQKGKAA</sequence>
<dbReference type="Pfam" id="PF01795">
    <property type="entry name" value="Methyltransf_5"/>
    <property type="match status" value="1"/>
</dbReference>
<dbReference type="GO" id="GO:0005737">
    <property type="term" value="C:cytoplasm"/>
    <property type="evidence" value="ECO:0007669"/>
    <property type="project" value="UniProtKB-SubCell"/>
</dbReference>
<dbReference type="KEGG" id="sphl:LPB140_09460"/>
<keyword evidence="6" id="KW-0963">Cytoplasm</keyword>
<evidence type="ECO:0000313" key="8">
    <source>
        <dbReference type="Proteomes" id="UP000242561"/>
    </source>
</evidence>
<evidence type="ECO:0000256" key="2">
    <source>
        <dbReference type="ARBA" id="ARBA00022552"/>
    </source>
</evidence>
<dbReference type="Proteomes" id="UP000242561">
    <property type="component" value="Chromosome"/>
</dbReference>
<evidence type="ECO:0000256" key="6">
    <source>
        <dbReference type="HAMAP-Rule" id="MF_01007"/>
    </source>
</evidence>
<comment type="function">
    <text evidence="6">Specifically methylates the N4 position of cytidine in position 1402 (C1402) of 16S rRNA.</text>
</comment>
<comment type="catalytic activity">
    <reaction evidence="6">
        <text>cytidine(1402) in 16S rRNA + S-adenosyl-L-methionine = N(4)-methylcytidine(1402) in 16S rRNA + S-adenosyl-L-homocysteine + H(+)</text>
        <dbReference type="Rhea" id="RHEA:42928"/>
        <dbReference type="Rhea" id="RHEA-COMP:10286"/>
        <dbReference type="Rhea" id="RHEA-COMP:10287"/>
        <dbReference type="ChEBI" id="CHEBI:15378"/>
        <dbReference type="ChEBI" id="CHEBI:57856"/>
        <dbReference type="ChEBI" id="CHEBI:59789"/>
        <dbReference type="ChEBI" id="CHEBI:74506"/>
        <dbReference type="ChEBI" id="CHEBI:82748"/>
        <dbReference type="EC" id="2.1.1.199"/>
    </reaction>
</comment>
<feature type="binding site" evidence="6">
    <location>
        <position position="112"/>
    </location>
    <ligand>
        <name>S-adenosyl-L-methionine</name>
        <dbReference type="ChEBI" id="CHEBI:59789"/>
    </ligand>
</feature>
<keyword evidence="4 6" id="KW-0808">Transferase</keyword>
<dbReference type="SUPFAM" id="SSF53335">
    <property type="entry name" value="S-adenosyl-L-methionine-dependent methyltransferases"/>
    <property type="match status" value="1"/>
</dbReference>
<dbReference type="SUPFAM" id="SSF81799">
    <property type="entry name" value="Putative methyltransferase TM0872, insert domain"/>
    <property type="match status" value="1"/>
</dbReference>
<organism evidence="7 8">
    <name type="scientific">Sphingorhabdus lutea</name>
    <dbReference type="NCBI Taxonomy" id="1913578"/>
    <lineage>
        <taxon>Bacteria</taxon>
        <taxon>Pseudomonadati</taxon>
        <taxon>Pseudomonadota</taxon>
        <taxon>Alphaproteobacteria</taxon>
        <taxon>Sphingomonadales</taxon>
        <taxon>Sphingomonadaceae</taxon>
        <taxon>Sphingorhabdus</taxon>
    </lineage>
</organism>
<dbReference type="InterPro" id="IPR023397">
    <property type="entry name" value="SAM-dep_MeTrfase_MraW_recog"/>
</dbReference>
<feature type="binding site" evidence="6">
    <location>
        <position position="105"/>
    </location>
    <ligand>
        <name>S-adenosyl-L-methionine</name>
        <dbReference type="ChEBI" id="CHEBI:59789"/>
    </ligand>
</feature>
<reference evidence="7 8" key="1">
    <citation type="submission" date="2016-11" db="EMBL/GenBank/DDBJ databases">
        <title>Sphingorhabdus sp. LPB0140, isolated from marine environment.</title>
        <authorList>
            <person name="Kim E."/>
            <person name="Yi H."/>
        </authorList>
    </citation>
    <scope>NUCLEOTIDE SEQUENCE [LARGE SCALE GENOMIC DNA]</scope>
    <source>
        <strain evidence="7 8">LPB0140</strain>
    </source>
</reference>
<dbReference type="AlphaFoldDB" id="A0A1L3JD15"/>
<dbReference type="OrthoDB" id="9806637at2"/>
<evidence type="ECO:0000256" key="3">
    <source>
        <dbReference type="ARBA" id="ARBA00022603"/>
    </source>
</evidence>
<keyword evidence="5 6" id="KW-0949">S-adenosyl-L-methionine</keyword>
<dbReference type="STRING" id="1913578.LPB140_09460"/>
<dbReference type="InterPro" id="IPR029063">
    <property type="entry name" value="SAM-dependent_MTases_sf"/>
</dbReference>
<evidence type="ECO:0000256" key="4">
    <source>
        <dbReference type="ARBA" id="ARBA00022679"/>
    </source>
</evidence>
<feature type="binding site" evidence="6">
    <location>
        <position position="57"/>
    </location>
    <ligand>
        <name>S-adenosyl-L-methionine</name>
        <dbReference type="ChEBI" id="CHEBI:59789"/>
    </ligand>
</feature>
<feature type="binding site" evidence="6">
    <location>
        <begin position="40"/>
        <end position="42"/>
    </location>
    <ligand>
        <name>S-adenosyl-L-methionine</name>
        <dbReference type="ChEBI" id="CHEBI:59789"/>
    </ligand>
</feature>
<comment type="subcellular location">
    <subcellularLocation>
        <location evidence="6">Cytoplasm</location>
    </subcellularLocation>
</comment>
<keyword evidence="2 6" id="KW-0698">rRNA processing</keyword>
<name>A0A1L3JD15_9SPHN</name>
<dbReference type="RefSeq" id="WP_072559631.1">
    <property type="nucleotide sequence ID" value="NZ_CP018154.1"/>
</dbReference>
<accession>A0A1L3JD15</accession>
<dbReference type="HAMAP" id="MF_01007">
    <property type="entry name" value="16SrRNA_methyltr_H"/>
    <property type="match status" value="1"/>
</dbReference>
<dbReference type="Gene3D" id="1.10.150.170">
    <property type="entry name" value="Putative methyltransferase TM0872, insert domain"/>
    <property type="match status" value="1"/>
</dbReference>
<evidence type="ECO:0000256" key="1">
    <source>
        <dbReference type="ARBA" id="ARBA00010396"/>
    </source>
</evidence>
<dbReference type="EMBL" id="CP018154">
    <property type="protein sequence ID" value="APG62979.1"/>
    <property type="molecule type" value="Genomic_DNA"/>
</dbReference>
<dbReference type="PANTHER" id="PTHR11265">
    <property type="entry name" value="S-ADENOSYL-METHYLTRANSFERASE MRAW"/>
    <property type="match status" value="1"/>
</dbReference>
<dbReference type="NCBIfam" id="TIGR00006">
    <property type="entry name" value="16S rRNA (cytosine(1402)-N(4))-methyltransferase RsmH"/>
    <property type="match status" value="1"/>
</dbReference>
<gene>
    <name evidence="6" type="primary">rsmH</name>
    <name evidence="7" type="ORF">LPB140_09460</name>
</gene>
<dbReference type="Gene3D" id="3.40.50.150">
    <property type="entry name" value="Vaccinia Virus protein VP39"/>
    <property type="match status" value="1"/>
</dbReference>
<feature type="binding site" evidence="6">
    <location>
        <position position="84"/>
    </location>
    <ligand>
        <name>S-adenosyl-L-methionine</name>
        <dbReference type="ChEBI" id="CHEBI:59789"/>
    </ligand>
</feature>
<dbReference type="InterPro" id="IPR002903">
    <property type="entry name" value="RsmH"/>
</dbReference>
<dbReference type="GO" id="GO:0070475">
    <property type="term" value="P:rRNA base methylation"/>
    <property type="evidence" value="ECO:0007669"/>
    <property type="project" value="UniProtKB-UniRule"/>
</dbReference>
<protein>
    <recommendedName>
        <fullName evidence="6">Ribosomal RNA small subunit methyltransferase H</fullName>
        <ecNumber evidence="6">2.1.1.199</ecNumber>
    </recommendedName>
    <alternativeName>
        <fullName evidence="6">16S rRNA m(4)C1402 methyltransferase</fullName>
    </alternativeName>
    <alternativeName>
        <fullName evidence="6">rRNA (cytosine-N(4)-)-methyltransferase RsmH</fullName>
    </alternativeName>
</protein>
<keyword evidence="8" id="KW-1185">Reference proteome</keyword>
<proteinExistence type="inferred from homology"/>
<dbReference type="EC" id="2.1.1.199" evidence="6"/>
<evidence type="ECO:0000313" key="7">
    <source>
        <dbReference type="EMBL" id="APG62979.1"/>
    </source>
</evidence>